<feature type="chain" id="PRO_5046058781" description="Peptidase M14 domain-containing protein" evidence="1">
    <location>
        <begin position="23"/>
        <end position="536"/>
    </location>
</feature>
<dbReference type="Gene3D" id="3.40.630.10">
    <property type="entry name" value="Zn peptidases"/>
    <property type="match status" value="1"/>
</dbReference>
<evidence type="ECO:0000259" key="2">
    <source>
        <dbReference type="Pfam" id="PF00246"/>
    </source>
</evidence>
<dbReference type="Pfam" id="PF00246">
    <property type="entry name" value="Peptidase_M14"/>
    <property type="match status" value="1"/>
</dbReference>
<evidence type="ECO:0000313" key="4">
    <source>
        <dbReference type="Proteomes" id="UP000246099"/>
    </source>
</evidence>
<dbReference type="InterPro" id="IPR000834">
    <property type="entry name" value="Peptidase_M14"/>
</dbReference>
<keyword evidence="4" id="KW-1185">Reference proteome</keyword>
<proteinExistence type="predicted"/>
<reference evidence="3 4" key="1">
    <citation type="submission" date="2018-05" db="EMBL/GenBank/DDBJ databases">
        <title>Chitinophaga sp. nov., isolated from rhizosphere soil of Alhagi.</title>
        <authorList>
            <person name="Liu Y."/>
        </authorList>
    </citation>
    <scope>NUCLEOTIDE SEQUENCE [LARGE SCALE GENOMIC DNA]</scope>
    <source>
        <strain evidence="3 4">T22</strain>
    </source>
</reference>
<name>A0ABN5LW16_9BACT</name>
<evidence type="ECO:0000313" key="3">
    <source>
        <dbReference type="EMBL" id="AWO00342.1"/>
    </source>
</evidence>
<evidence type="ECO:0000256" key="1">
    <source>
        <dbReference type="SAM" id="SignalP"/>
    </source>
</evidence>
<feature type="signal peptide" evidence="1">
    <location>
        <begin position="1"/>
        <end position="22"/>
    </location>
</feature>
<dbReference type="EMBL" id="CP029600">
    <property type="protein sequence ID" value="AWO00342.1"/>
    <property type="molecule type" value="Genomic_DNA"/>
</dbReference>
<keyword evidence="1" id="KW-0732">Signal</keyword>
<gene>
    <name evidence="3" type="ORF">DLD77_00775</name>
</gene>
<protein>
    <recommendedName>
        <fullName evidence="2">Peptidase M14 domain-containing protein</fullName>
    </recommendedName>
</protein>
<dbReference type="SUPFAM" id="SSF53187">
    <property type="entry name" value="Zn-dependent exopeptidases"/>
    <property type="match status" value="1"/>
</dbReference>
<organism evidence="3 4">
    <name type="scientific">Chitinophaga alhagiae</name>
    <dbReference type="NCBI Taxonomy" id="2203219"/>
    <lineage>
        <taxon>Bacteria</taxon>
        <taxon>Pseudomonadati</taxon>
        <taxon>Bacteroidota</taxon>
        <taxon>Chitinophagia</taxon>
        <taxon>Chitinophagales</taxon>
        <taxon>Chitinophagaceae</taxon>
        <taxon>Chitinophaga</taxon>
    </lineage>
</organism>
<accession>A0ABN5LW16</accession>
<feature type="domain" description="Peptidase M14" evidence="2">
    <location>
        <begin position="40"/>
        <end position="252"/>
    </location>
</feature>
<dbReference type="RefSeq" id="WP_119075666.1">
    <property type="nucleotide sequence ID" value="NZ_CP029600.1"/>
</dbReference>
<sequence>MSSNYVKCLLAALLLATGPLSAQVWQGPPLHRLTLEEYEHTLAYWQRQFPDRFAYEKIGQTLEGDGIYLAKITNRGIPDNNKQVALITSIHGGPERSGVTGTLSVLEWLLGNDPLAVETRNRQLVLFIPIVNPHGFFKTDRFGNSVKIDPYNSGGATSWNFTNGITYNRQDESPEVKALLHVFDTYRPDVNLDIHGTGMQEYKQEHIKQLRGKSFRGQIMFEVTGTAYSNSNLRPWDWRITEAMLEAGRKEGFPSDRAEADAQQMHWSANMQAAEGQLWRGRPLFYTAQYAYLKYHTLLSTLEVAWEQSAVARAKGLFKIGNGVWSDENVQGYPVNKVHAFVGKFVVAYGKNATERRNSRVTIWQQQAAFSHGIAYPEVEGRESFFVGLTPKGNSWMHEDLDTLVERLRQQPGFNTDAIASFLRTTPYIKFAFERSTRKPLDSAGIKYGMGLRVRVPYENARLKQVRLNGHLLKESAADGYQAWKGEGYLQVQVNIPPAKAAGMDMAILTCEYEAGVKRSYGWTPPKAVLDQLKKK</sequence>
<dbReference type="Proteomes" id="UP000246099">
    <property type="component" value="Chromosome"/>
</dbReference>